<name>A0ABT0GNP5_9GAMM</name>
<feature type="transmembrane region" description="Helical" evidence="1">
    <location>
        <begin position="69"/>
        <end position="88"/>
    </location>
</feature>
<evidence type="ECO:0000256" key="1">
    <source>
        <dbReference type="SAM" id="Phobius"/>
    </source>
</evidence>
<protein>
    <submittedName>
        <fullName evidence="2">Uncharacterized protein</fullName>
    </submittedName>
</protein>
<proteinExistence type="predicted"/>
<sequence>MILFSAWALTLLSKLIVVLSLWGAVSPSGLVDVVRWAMRRGGMAVAVGVRLVLAALLWATAALSHTPTLFLVLAALMLAAALGLVLMGSERITRLIDRVASWPPMVLRLQCALGVAFGVFLIWSVSPVWMGA</sequence>
<keyword evidence="3" id="KW-1185">Reference proteome</keyword>
<dbReference type="Proteomes" id="UP001431449">
    <property type="component" value="Unassembled WGS sequence"/>
</dbReference>
<reference evidence="2" key="1">
    <citation type="submission" date="2022-04" db="EMBL/GenBank/DDBJ databases">
        <title>Lysobacter sp. CAU 1642 isolated from sea sand.</title>
        <authorList>
            <person name="Kim W."/>
        </authorList>
    </citation>
    <scope>NUCLEOTIDE SEQUENCE</scope>
    <source>
        <strain evidence="2">CAU 1642</strain>
    </source>
</reference>
<accession>A0ABT0GNP5</accession>
<evidence type="ECO:0000313" key="2">
    <source>
        <dbReference type="EMBL" id="MCK7595617.1"/>
    </source>
</evidence>
<evidence type="ECO:0000313" key="3">
    <source>
        <dbReference type="Proteomes" id="UP001431449"/>
    </source>
</evidence>
<keyword evidence="1" id="KW-0472">Membrane</keyword>
<feature type="transmembrane region" description="Helical" evidence="1">
    <location>
        <begin position="109"/>
        <end position="130"/>
    </location>
</feature>
<dbReference type="RefSeq" id="WP_248211685.1">
    <property type="nucleotide sequence ID" value="NZ_JALNMH010000025.1"/>
</dbReference>
<feature type="transmembrane region" description="Helical" evidence="1">
    <location>
        <begin position="43"/>
        <end position="63"/>
    </location>
</feature>
<keyword evidence="1" id="KW-0812">Transmembrane</keyword>
<keyword evidence="1" id="KW-1133">Transmembrane helix</keyword>
<comment type="caution">
    <text evidence="2">The sequence shown here is derived from an EMBL/GenBank/DDBJ whole genome shotgun (WGS) entry which is preliminary data.</text>
</comment>
<dbReference type="EMBL" id="JALNMH010000025">
    <property type="protein sequence ID" value="MCK7595617.1"/>
    <property type="molecule type" value="Genomic_DNA"/>
</dbReference>
<organism evidence="2 3">
    <name type="scientific">Pseudomarimonas salicorniae</name>
    <dbReference type="NCBI Taxonomy" id="2933270"/>
    <lineage>
        <taxon>Bacteria</taxon>
        <taxon>Pseudomonadati</taxon>
        <taxon>Pseudomonadota</taxon>
        <taxon>Gammaproteobacteria</taxon>
        <taxon>Lysobacterales</taxon>
        <taxon>Lysobacteraceae</taxon>
        <taxon>Pseudomarimonas</taxon>
    </lineage>
</organism>
<feature type="transmembrane region" description="Helical" evidence="1">
    <location>
        <begin position="6"/>
        <end position="31"/>
    </location>
</feature>
<gene>
    <name evidence="2" type="ORF">M0G41_18370</name>
</gene>